<organism evidence="10">
    <name type="scientific">Desulfitobacterium hafniense</name>
    <name type="common">Desulfitobacterium frappieri</name>
    <dbReference type="NCBI Taxonomy" id="49338"/>
    <lineage>
        <taxon>Bacteria</taxon>
        <taxon>Bacillati</taxon>
        <taxon>Bacillota</taxon>
        <taxon>Clostridia</taxon>
        <taxon>Eubacteriales</taxon>
        <taxon>Desulfitobacteriaceae</taxon>
        <taxon>Desulfitobacterium</taxon>
    </lineage>
</organism>
<dbReference type="InterPro" id="IPR054480">
    <property type="entry name" value="AHAS_small-like_ACT"/>
</dbReference>
<evidence type="ECO:0000313" key="12">
    <source>
        <dbReference type="Proteomes" id="UP000054623"/>
    </source>
</evidence>
<evidence type="ECO:0000256" key="2">
    <source>
        <dbReference type="ARBA" id="ARBA00005025"/>
    </source>
</evidence>
<reference evidence="10" key="1">
    <citation type="submission" date="2014-07" db="EMBL/GenBank/DDBJ databases">
        <authorList>
            <person name="Hornung V.Bastian."/>
        </authorList>
    </citation>
    <scope>NUCLEOTIDE SEQUENCE</scope>
    <source>
        <strain evidence="10">PCE-S</strain>
    </source>
</reference>
<gene>
    <name evidence="11" type="ORF">AT727_19650</name>
    <name evidence="10" type="ORF">DPCES_1487</name>
</gene>
<dbReference type="EC" id="2.2.1.6" evidence="8"/>
<dbReference type="OrthoDB" id="9787365at2"/>
<sequence length="159" mass="17743">MLHTLAVLVENNPGVLTRVAGLFARRAYNINSLSVCQTEHPGISRMTIVVDGDDTVIEQVSKQLHKLVVVHKVTDLTNETVVDRELALIRIKVKADTRLEVLQIVDVFRGRVVDMGRSNLTVELTGDEEKIDAFVKTIRPFGLMELVRTGKIAITRLES</sequence>
<comment type="pathway">
    <text evidence="2 8">Amino-acid biosynthesis; L-valine biosynthesis; L-valine from pyruvate: step 1/4.</text>
</comment>
<dbReference type="InterPro" id="IPR002912">
    <property type="entry name" value="ACT_dom"/>
</dbReference>
<dbReference type="NCBIfam" id="NF008864">
    <property type="entry name" value="PRK11895.1"/>
    <property type="match status" value="1"/>
</dbReference>
<dbReference type="GO" id="GO:0009099">
    <property type="term" value="P:L-valine biosynthetic process"/>
    <property type="evidence" value="ECO:0007669"/>
    <property type="project" value="UniProtKB-UniRule"/>
</dbReference>
<dbReference type="FunFam" id="3.30.70.260:FF:000001">
    <property type="entry name" value="Acetolactate synthase, small subunit"/>
    <property type="match status" value="1"/>
</dbReference>
<dbReference type="GO" id="GO:1990610">
    <property type="term" value="F:acetolactate synthase regulator activity"/>
    <property type="evidence" value="ECO:0007669"/>
    <property type="project" value="UniProtKB-UniRule"/>
</dbReference>
<comment type="similarity">
    <text evidence="3 8">Belongs to the acetolactate synthase small subunit family.</text>
</comment>
<dbReference type="Proteomes" id="UP000054623">
    <property type="component" value="Unassembled WGS sequence"/>
</dbReference>
<feature type="domain" description="ACT" evidence="9">
    <location>
        <begin position="4"/>
        <end position="78"/>
    </location>
</feature>
<evidence type="ECO:0000256" key="3">
    <source>
        <dbReference type="ARBA" id="ARBA00006341"/>
    </source>
</evidence>
<dbReference type="InterPro" id="IPR004789">
    <property type="entry name" value="Acetalactate_synth_ssu"/>
</dbReference>
<dbReference type="PANTHER" id="PTHR30239">
    <property type="entry name" value="ACETOLACTATE SYNTHASE SMALL SUBUNIT"/>
    <property type="match status" value="1"/>
</dbReference>
<evidence type="ECO:0000256" key="7">
    <source>
        <dbReference type="ARBA" id="ARBA00048670"/>
    </source>
</evidence>
<evidence type="ECO:0000256" key="1">
    <source>
        <dbReference type="ARBA" id="ARBA00004974"/>
    </source>
</evidence>
<dbReference type="UniPathway" id="UPA00049">
    <property type="reaction ID" value="UER00059"/>
</dbReference>
<dbReference type="PANTHER" id="PTHR30239:SF0">
    <property type="entry name" value="ACETOLACTATE SYNTHASE SMALL SUBUNIT 1, CHLOROPLASTIC"/>
    <property type="match status" value="1"/>
</dbReference>
<dbReference type="SUPFAM" id="SSF55021">
    <property type="entry name" value="ACT-like"/>
    <property type="match status" value="2"/>
</dbReference>
<dbReference type="Gene3D" id="3.30.70.260">
    <property type="match status" value="1"/>
</dbReference>
<dbReference type="InterPro" id="IPR039557">
    <property type="entry name" value="AHAS_ACT"/>
</dbReference>
<dbReference type="GO" id="GO:0009097">
    <property type="term" value="P:isoleucine biosynthetic process"/>
    <property type="evidence" value="ECO:0007669"/>
    <property type="project" value="UniProtKB-UniRule"/>
</dbReference>
<dbReference type="GO" id="GO:0005829">
    <property type="term" value="C:cytosol"/>
    <property type="evidence" value="ECO:0007669"/>
    <property type="project" value="TreeGrafter"/>
</dbReference>
<accession>A0A098AXN6</accession>
<dbReference type="OMA" id="RPFGIKE"/>
<dbReference type="Pfam" id="PF22629">
    <property type="entry name" value="ACT_AHAS_ss"/>
    <property type="match status" value="1"/>
</dbReference>
<dbReference type="NCBIfam" id="TIGR00119">
    <property type="entry name" value="acolac_sm"/>
    <property type="match status" value="1"/>
</dbReference>
<reference evidence="11 12" key="2">
    <citation type="submission" date="2015-12" db="EMBL/GenBank/DDBJ databases">
        <title>Draft Genome Sequence of Desulfitobacterium hafniense Strain DH, a Sulfate-reducing Bacterium Isolated from Paddy Soils.</title>
        <authorList>
            <person name="Bao P."/>
            <person name="Zhang X."/>
            <person name="Li G."/>
        </authorList>
    </citation>
    <scope>NUCLEOTIDE SEQUENCE [LARGE SCALE GENOMIC DNA]</scope>
    <source>
        <strain evidence="11 12">DH</strain>
    </source>
</reference>
<evidence type="ECO:0000313" key="10">
    <source>
        <dbReference type="EMBL" id="CDX01374.1"/>
    </source>
</evidence>
<dbReference type="EMBL" id="LOCK01000015">
    <property type="protein sequence ID" value="KTE92403.1"/>
    <property type="molecule type" value="Genomic_DNA"/>
</dbReference>
<name>A0A098AXN6_DESHA</name>
<proteinExistence type="inferred from homology"/>
<comment type="catalytic activity">
    <reaction evidence="7 8">
        <text>2 pyruvate + H(+) = (2S)-2-acetolactate + CO2</text>
        <dbReference type="Rhea" id="RHEA:25249"/>
        <dbReference type="ChEBI" id="CHEBI:15361"/>
        <dbReference type="ChEBI" id="CHEBI:15378"/>
        <dbReference type="ChEBI" id="CHEBI:16526"/>
        <dbReference type="ChEBI" id="CHEBI:58476"/>
        <dbReference type="EC" id="2.2.1.6"/>
    </reaction>
</comment>
<evidence type="ECO:0000256" key="4">
    <source>
        <dbReference type="ARBA" id="ARBA00011744"/>
    </source>
</evidence>
<dbReference type="AlphaFoldDB" id="A0A098AXN6"/>
<evidence type="ECO:0000256" key="8">
    <source>
        <dbReference type="RuleBase" id="RU368092"/>
    </source>
</evidence>
<keyword evidence="8 10" id="KW-0808">Transferase</keyword>
<protein>
    <recommendedName>
        <fullName evidence="8">Acetolactate synthase small subunit</fullName>
        <shortName evidence="8">AHAS</shortName>
        <shortName evidence="8">ALS</shortName>
        <ecNumber evidence="8">2.2.1.6</ecNumber>
    </recommendedName>
    <alternativeName>
        <fullName evidence="8">Acetohydroxy-acid synthase small subunit</fullName>
    </alternativeName>
</protein>
<keyword evidence="5 8" id="KW-0028">Amino-acid biosynthesis</keyword>
<comment type="pathway">
    <text evidence="1 8">Amino-acid biosynthesis; L-isoleucine biosynthesis; L-isoleucine from 2-oxobutanoate: step 1/4.</text>
</comment>
<dbReference type="InterPro" id="IPR019455">
    <property type="entry name" value="Acetolactate_synth_ssu_C"/>
</dbReference>
<dbReference type="Gene3D" id="3.30.70.1150">
    <property type="entry name" value="ACT-like. Chain A, domain 2"/>
    <property type="match status" value="1"/>
</dbReference>
<dbReference type="GO" id="GO:0003984">
    <property type="term" value="F:acetolactate synthase activity"/>
    <property type="evidence" value="ECO:0007669"/>
    <property type="project" value="UniProtKB-UniRule"/>
</dbReference>
<comment type="function">
    <text evidence="8">Catalyzes the conversion of 2 pyruvate molecules into acetolactate in the first common step of the biosynthetic pathway of the branched-amino acids such as leucine, isoleucine, and valine.</text>
</comment>
<dbReference type="PROSITE" id="PS51671">
    <property type="entry name" value="ACT"/>
    <property type="match status" value="1"/>
</dbReference>
<evidence type="ECO:0000313" key="11">
    <source>
        <dbReference type="EMBL" id="KTE92403.1"/>
    </source>
</evidence>
<dbReference type="EMBL" id="LK996017">
    <property type="protein sequence ID" value="CDX01374.1"/>
    <property type="molecule type" value="Genomic_DNA"/>
</dbReference>
<dbReference type="FunFam" id="3.30.70.1150:FF:000001">
    <property type="entry name" value="Acetolactate synthase small subunit"/>
    <property type="match status" value="1"/>
</dbReference>
<dbReference type="RefSeq" id="WP_005816731.1">
    <property type="nucleotide sequence ID" value="NZ_CABKQQ010000060.1"/>
</dbReference>
<dbReference type="PATRIC" id="fig|49338.4.peg.1602"/>
<dbReference type="InterPro" id="IPR027271">
    <property type="entry name" value="Acetolactate_synth/TF_NikR_C"/>
</dbReference>
<evidence type="ECO:0000259" key="9">
    <source>
        <dbReference type="PROSITE" id="PS51671"/>
    </source>
</evidence>
<dbReference type="Pfam" id="PF10369">
    <property type="entry name" value="ALS_ss_C"/>
    <property type="match status" value="1"/>
</dbReference>
<dbReference type="InterPro" id="IPR045865">
    <property type="entry name" value="ACT-like_dom_sf"/>
</dbReference>
<comment type="subunit">
    <text evidence="4 8">Dimer of large and small chains.</text>
</comment>
<dbReference type="UniPathway" id="UPA00047">
    <property type="reaction ID" value="UER00055"/>
</dbReference>
<evidence type="ECO:0000256" key="5">
    <source>
        <dbReference type="ARBA" id="ARBA00022605"/>
    </source>
</evidence>
<keyword evidence="6 8" id="KW-0100">Branched-chain amino acid biosynthesis</keyword>
<evidence type="ECO:0000256" key="6">
    <source>
        <dbReference type="ARBA" id="ARBA00023304"/>
    </source>
</evidence>
<dbReference type="CDD" id="cd04878">
    <property type="entry name" value="ACT_AHAS"/>
    <property type="match status" value="1"/>
</dbReference>